<sequence>MCWEHSWCAQQTFMKFLDLQVYSGLNLDHLKELEITRCRISALEMEFVKLVMAKSPLLKKTRIELNTFVSSEEEVQMFQGLLQLPFPRASPTAKFIIERPKN</sequence>
<dbReference type="InterPro" id="IPR006566">
    <property type="entry name" value="FBD"/>
</dbReference>
<comment type="caution">
    <text evidence="2">The sequence shown here is derived from an EMBL/GenBank/DDBJ whole genome shotgun (WGS) entry which is preliminary data.</text>
</comment>
<feature type="domain" description="FBD" evidence="1">
    <location>
        <begin position="24"/>
        <end position="98"/>
    </location>
</feature>
<name>A0AAU9MJB2_9ASTR</name>
<evidence type="ECO:0000313" key="2">
    <source>
        <dbReference type="EMBL" id="CAH1420763.1"/>
    </source>
</evidence>
<gene>
    <name evidence="2" type="ORF">LVIROSA_LOCUS8205</name>
</gene>
<evidence type="ECO:0000313" key="3">
    <source>
        <dbReference type="Proteomes" id="UP001157418"/>
    </source>
</evidence>
<dbReference type="AlphaFoldDB" id="A0AAU9MJB2"/>
<protein>
    <recommendedName>
        <fullName evidence="1">FBD domain-containing protein</fullName>
    </recommendedName>
</protein>
<proteinExistence type="predicted"/>
<accession>A0AAU9MJB2</accession>
<dbReference type="Proteomes" id="UP001157418">
    <property type="component" value="Unassembled WGS sequence"/>
</dbReference>
<keyword evidence="3" id="KW-1185">Reference proteome</keyword>
<dbReference type="SMART" id="SM00579">
    <property type="entry name" value="FBD"/>
    <property type="match status" value="1"/>
</dbReference>
<evidence type="ECO:0000259" key="1">
    <source>
        <dbReference type="SMART" id="SM00579"/>
    </source>
</evidence>
<reference evidence="2 3" key="1">
    <citation type="submission" date="2022-01" db="EMBL/GenBank/DDBJ databases">
        <authorList>
            <person name="Xiong W."/>
            <person name="Schranz E."/>
        </authorList>
    </citation>
    <scope>NUCLEOTIDE SEQUENCE [LARGE SCALE GENOMIC DNA]</scope>
</reference>
<organism evidence="2 3">
    <name type="scientific">Lactuca virosa</name>
    <dbReference type="NCBI Taxonomy" id="75947"/>
    <lineage>
        <taxon>Eukaryota</taxon>
        <taxon>Viridiplantae</taxon>
        <taxon>Streptophyta</taxon>
        <taxon>Embryophyta</taxon>
        <taxon>Tracheophyta</taxon>
        <taxon>Spermatophyta</taxon>
        <taxon>Magnoliopsida</taxon>
        <taxon>eudicotyledons</taxon>
        <taxon>Gunneridae</taxon>
        <taxon>Pentapetalae</taxon>
        <taxon>asterids</taxon>
        <taxon>campanulids</taxon>
        <taxon>Asterales</taxon>
        <taxon>Asteraceae</taxon>
        <taxon>Cichorioideae</taxon>
        <taxon>Cichorieae</taxon>
        <taxon>Lactucinae</taxon>
        <taxon>Lactuca</taxon>
    </lineage>
</organism>
<dbReference type="EMBL" id="CAKMRJ010001112">
    <property type="protein sequence ID" value="CAH1420763.1"/>
    <property type="molecule type" value="Genomic_DNA"/>
</dbReference>